<protein>
    <submittedName>
        <fullName evidence="3">Uncharacterized protein</fullName>
    </submittedName>
</protein>
<accession>A0A0U0ZR60</accession>
<evidence type="ECO:0000256" key="2">
    <source>
        <dbReference type="SAM" id="Phobius"/>
    </source>
</evidence>
<keyword evidence="2" id="KW-1133">Transmembrane helix</keyword>
<gene>
    <name evidence="3" type="ORF">ERS075579_04050</name>
</gene>
<feature type="region of interest" description="Disordered" evidence="1">
    <location>
        <begin position="77"/>
        <end position="103"/>
    </location>
</feature>
<dbReference type="RefSeq" id="WP_052619082.1">
    <property type="nucleotide sequence ID" value="NZ_CSWP01000009.1"/>
</dbReference>
<evidence type="ECO:0000313" key="4">
    <source>
        <dbReference type="Proteomes" id="UP000045782"/>
    </source>
</evidence>
<feature type="transmembrane region" description="Helical" evidence="2">
    <location>
        <begin position="50"/>
        <end position="72"/>
    </location>
</feature>
<evidence type="ECO:0000256" key="1">
    <source>
        <dbReference type="SAM" id="MobiDB-lite"/>
    </source>
</evidence>
<feature type="compositionally biased region" description="Low complexity" evidence="1">
    <location>
        <begin position="77"/>
        <end position="95"/>
    </location>
</feature>
<dbReference type="Proteomes" id="UP000045782">
    <property type="component" value="Unassembled WGS sequence"/>
</dbReference>
<keyword evidence="2" id="KW-0472">Membrane</keyword>
<feature type="region of interest" description="Disordered" evidence="1">
    <location>
        <begin position="22"/>
        <end position="43"/>
    </location>
</feature>
<reference evidence="3 4" key="1">
    <citation type="submission" date="2015-03" db="EMBL/GenBank/DDBJ databases">
        <authorList>
            <person name="Murphy D."/>
        </authorList>
    </citation>
    <scope>NUCLEOTIDE SEQUENCE [LARGE SCALE GENOMIC DNA]</scope>
    <source>
        <strain evidence="3 4">PAP088</strain>
    </source>
</reference>
<proteinExistence type="predicted"/>
<dbReference type="AlphaFoldDB" id="A0A0U0ZR60"/>
<sequence>MSQIMDYEMWSRGADVYTSQVYSPPAPPMLPQGSGATPGDNGPRRRIPKFLLAAIAAVVLIGAGLGAGRIMWGSNDTAPAPTAAPETTAPSAPDPNVLTPTQAKQQACDGYATLATQWAAGYNDWYAAVSTVGEGWTWSNPTVKAAADKFFPAQSQIANSLRQLITPQTPQDVAVAINNYASAILSYAATQNTNTPSSEMDSRKNRVNSAVDATDKVCGL</sequence>
<name>A0A0U0ZR60_9MYCO</name>
<evidence type="ECO:0000313" key="3">
    <source>
        <dbReference type="EMBL" id="CPV66659.1"/>
    </source>
</evidence>
<keyword evidence="2" id="KW-0812">Transmembrane</keyword>
<dbReference type="EMBL" id="CSWP01000009">
    <property type="protein sequence ID" value="CPV66659.1"/>
    <property type="molecule type" value="Genomic_DNA"/>
</dbReference>
<organism evidence="3 4">
    <name type="scientific">Mycobacteroides abscessus</name>
    <dbReference type="NCBI Taxonomy" id="36809"/>
    <lineage>
        <taxon>Bacteria</taxon>
        <taxon>Bacillati</taxon>
        <taxon>Actinomycetota</taxon>
        <taxon>Actinomycetes</taxon>
        <taxon>Mycobacteriales</taxon>
        <taxon>Mycobacteriaceae</taxon>
        <taxon>Mycobacteroides</taxon>
    </lineage>
</organism>